<dbReference type="SMART" id="SM00530">
    <property type="entry name" value="HTH_XRE"/>
    <property type="match status" value="1"/>
</dbReference>
<protein>
    <submittedName>
        <fullName evidence="3">Helix-turn-helix domain-containing protein</fullName>
    </submittedName>
</protein>
<dbReference type="CDD" id="cd00093">
    <property type="entry name" value="HTH_XRE"/>
    <property type="match status" value="1"/>
</dbReference>
<keyword evidence="1" id="KW-0238">DNA-binding</keyword>
<organism evidence="3 4">
    <name type="scientific">Pseudobutyrivibrio xylanivorans</name>
    <dbReference type="NCBI Taxonomy" id="185007"/>
    <lineage>
        <taxon>Bacteria</taxon>
        <taxon>Bacillati</taxon>
        <taxon>Bacillota</taxon>
        <taxon>Clostridia</taxon>
        <taxon>Lachnospirales</taxon>
        <taxon>Lachnospiraceae</taxon>
        <taxon>Pseudobutyrivibrio</taxon>
    </lineage>
</organism>
<dbReference type="InterPro" id="IPR001387">
    <property type="entry name" value="Cro/C1-type_HTH"/>
</dbReference>
<dbReference type="PANTHER" id="PTHR46558:SF4">
    <property type="entry name" value="DNA-BIDING PHAGE PROTEIN"/>
    <property type="match status" value="1"/>
</dbReference>
<evidence type="ECO:0000313" key="4">
    <source>
        <dbReference type="Proteomes" id="UP000199428"/>
    </source>
</evidence>
<sequence>MSAYTAQKLKEVRTASGYTQDMVAKYMKISRRRLQAIEANESAISSDEIIQFARIFHVDVRELLLDTYIERSEEELLFNRYISVFRLFEQMIDKDKEDIIWIMKQRIGGLI</sequence>
<dbReference type="Pfam" id="PF01381">
    <property type="entry name" value="HTH_3"/>
    <property type="match status" value="1"/>
</dbReference>
<dbReference type="Proteomes" id="UP000199428">
    <property type="component" value="Unassembled WGS sequence"/>
</dbReference>
<dbReference type="InterPro" id="IPR010982">
    <property type="entry name" value="Lambda_DNA-bd_dom_sf"/>
</dbReference>
<evidence type="ECO:0000313" key="3">
    <source>
        <dbReference type="EMBL" id="SCZ77946.1"/>
    </source>
</evidence>
<dbReference type="EMBL" id="FMWK01000004">
    <property type="protein sequence ID" value="SCZ77946.1"/>
    <property type="molecule type" value="Genomic_DNA"/>
</dbReference>
<dbReference type="Gene3D" id="1.10.260.40">
    <property type="entry name" value="lambda repressor-like DNA-binding domains"/>
    <property type="match status" value="1"/>
</dbReference>
<dbReference type="PANTHER" id="PTHR46558">
    <property type="entry name" value="TRACRIPTIONAL REGULATORY PROTEIN-RELATED-RELATED"/>
    <property type="match status" value="1"/>
</dbReference>
<dbReference type="SUPFAM" id="SSF47413">
    <property type="entry name" value="lambda repressor-like DNA-binding domains"/>
    <property type="match status" value="1"/>
</dbReference>
<evidence type="ECO:0000259" key="2">
    <source>
        <dbReference type="PROSITE" id="PS50943"/>
    </source>
</evidence>
<reference evidence="3 4" key="1">
    <citation type="submission" date="2016-10" db="EMBL/GenBank/DDBJ databases">
        <authorList>
            <person name="de Groot N.N."/>
        </authorList>
    </citation>
    <scope>NUCLEOTIDE SEQUENCE [LARGE SCALE GENOMIC DNA]</scope>
    <source>
        <strain evidence="3 4">DSM 10317</strain>
    </source>
</reference>
<evidence type="ECO:0000256" key="1">
    <source>
        <dbReference type="ARBA" id="ARBA00023125"/>
    </source>
</evidence>
<dbReference type="GO" id="GO:0003677">
    <property type="term" value="F:DNA binding"/>
    <property type="evidence" value="ECO:0007669"/>
    <property type="project" value="UniProtKB-KW"/>
</dbReference>
<accession>A0A1G5RV92</accession>
<dbReference type="PROSITE" id="PS50943">
    <property type="entry name" value="HTH_CROC1"/>
    <property type="match status" value="1"/>
</dbReference>
<dbReference type="AlphaFoldDB" id="A0A1G5RV92"/>
<proteinExistence type="predicted"/>
<dbReference type="RefSeq" id="WP_176757605.1">
    <property type="nucleotide sequence ID" value="NZ_FMWK01000004.1"/>
</dbReference>
<gene>
    <name evidence="3" type="ORF">SAMN02910350_01012</name>
</gene>
<feature type="domain" description="HTH cro/C1-type" evidence="2">
    <location>
        <begin position="9"/>
        <end position="63"/>
    </location>
</feature>
<name>A0A1G5RV92_PSEXY</name>